<feature type="domain" description="YbaK/aminoacyl-tRNA synthetase-associated" evidence="1">
    <location>
        <begin position="24"/>
        <end position="140"/>
    </location>
</feature>
<dbReference type="PANTHER" id="PTHR30411">
    <property type="entry name" value="CYTOPLASMIC PROTEIN"/>
    <property type="match status" value="1"/>
</dbReference>
<dbReference type="Gene3D" id="3.90.960.10">
    <property type="entry name" value="YbaK/aminoacyl-tRNA synthetase-associated domain"/>
    <property type="match status" value="1"/>
</dbReference>
<proteinExistence type="predicted"/>
<dbReference type="InterPro" id="IPR007214">
    <property type="entry name" value="YbaK/aa-tRNA-synth-assoc-dom"/>
</dbReference>
<dbReference type="CDD" id="cd04332">
    <property type="entry name" value="YbaK_like"/>
    <property type="match status" value="1"/>
</dbReference>
<reference evidence="2" key="1">
    <citation type="submission" date="2022-01" db="EMBL/GenBank/DDBJ databases">
        <title>Nocardioidaceae gen. sp. A5X3R13.</title>
        <authorList>
            <person name="Lopez Marin M.A."/>
            <person name="Uhlik O."/>
        </authorList>
    </citation>
    <scope>NUCLEOTIDE SEQUENCE</scope>
    <source>
        <strain evidence="2">A5X3R13</strain>
    </source>
</reference>
<name>A0AA46TNJ9_9ACTN</name>
<dbReference type="AlphaFoldDB" id="A0AA46TNJ9"/>
<dbReference type="SUPFAM" id="SSF55826">
    <property type="entry name" value="YbaK/ProRS associated domain"/>
    <property type="match status" value="1"/>
</dbReference>
<dbReference type="InterPro" id="IPR036754">
    <property type="entry name" value="YbaK/aa-tRNA-synt-asso_dom_sf"/>
</dbReference>
<dbReference type="KEGG" id="sgrg:L0C25_11480"/>
<dbReference type="GO" id="GO:0002161">
    <property type="term" value="F:aminoacyl-tRNA deacylase activity"/>
    <property type="evidence" value="ECO:0007669"/>
    <property type="project" value="InterPro"/>
</dbReference>
<protein>
    <submittedName>
        <fullName evidence="2">YbaK/EbsC family protein</fullName>
    </submittedName>
</protein>
<dbReference type="Proteomes" id="UP001164390">
    <property type="component" value="Chromosome"/>
</dbReference>
<sequence length="152" mass="15960">MDGTARARADARECGLAIEVRERPQARSLEEAAAALGVEPLQVVKTLVIRRGAGDYVLALVPGDRTLSWPRLRAAAGANRMSLPDADEARAATGYERGTITPIGCHHPWPVFVDASISGRVAIGSGSHRHSIVVDAADLVAAYDATVVPLTG</sequence>
<evidence type="ECO:0000313" key="2">
    <source>
        <dbReference type="EMBL" id="UYM07658.1"/>
    </source>
</evidence>
<gene>
    <name evidence="2" type="ORF">L0C25_11480</name>
</gene>
<dbReference type="PANTHER" id="PTHR30411:SF1">
    <property type="entry name" value="CYTOPLASMIC PROTEIN"/>
    <property type="match status" value="1"/>
</dbReference>
<keyword evidence="3" id="KW-1185">Reference proteome</keyword>
<dbReference type="RefSeq" id="WP_271636634.1">
    <property type="nucleotide sequence ID" value="NZ_CP094970.1"/>
</dbReference>
<evidence type="ECO:0000259" key="1">
    <source>
        <dbReference type="Pfam" id="PF04073"/>
    </source>
</evidence>
<dbReference type="Pfam" id="PF04073">
    <property type="entry name" value="tRNA_edit"/>
    <property type="match status" value="1"/>
</dbReference>
<accession>A0AA46TNJ9</accession>
<evidence type="ECO:0000313" key="3">
    <source>
        <dbReference type="Proteomes" id="UP001164390"/>
    </source>
</evidence>
<dbReference type="EMBL" id="CP094970">
    <property type="protein sequence ID" value="UYM07658.1"/>
    <property type="molecule type" value="Genomic_DNA"/>
</dbReference>
<organism evidence="2 3">
    <name type="scientific">Solicola gregarius</name>
    <dbReference type="NCBI Taxonomy" id="2908642"/>
    <lineage>
        <taxon>Bacteria</taxon>
        <taxon>Bacillati</taxon>
        <taxon>Actinomycetota</taxon>
        <taxon>Actinomycetes</taxon>
        <taxon>Propionibacteriales</taxon>
        <taxon>Nocardioidaceae</taxon>
        <taxon>Solicola</taxon>
    </lineage>
</organism>